<dbReference type="Pfam" id="PF24925">
    <property type="entry name" value="DUF7746"/>
    <property type="match status" value="1"/>
</dbReference>
<dbReference type="OrthoDB" id="1735266at2759"/>
<dbReference type="InterPro" id="IPR056648">
    <property type="entry name" value="DUF7746"/>
</dbReference>
<feature type="domain" description="DUF7588" evidence="1">
    <location>
        <begin position="10"/>
        <end position="60"/>
    </location>
</feature>
<accession>A0A9J6B3I5</accession>
<evidence type="ECO:0000313" key="3">
    <source>
        <dbReference type="EMBL" id="KAG5630951.1"/>
    </source>
</evidence>
<dbReference type="PANTHER" id="PTHR33054">
    <property type="entry name" value="CCHC-TYPE DOMAIN-CONTAINING PROTEIN"/>
    <property type="match status" value="1"/>
</dbReference>
<sequence>MTLQIFKRLNYFKTCFFDAYSEDYLNCISQEFYETCALHNQIMYFVPCFITTNLPLYINVIEELRRMGVADIAKTTLAIATDVASTCERKPLKIFLIKSFPILIYKSLLLKKLVGLDLKPIDLLQDIVNGMNTYDFKNQSSFEFTKLRGGYPKKNSSYATKHSMHTYYYPRPTPQDVLIEERDWNQTNTSYSISQIYEWNLDGLADRQLTIMIHQMLMYATICKSVKNTDRVICKMIVAGFNGQLRGWWDDYLSGEKKTSIFNVVATDAGIDNLGMALVQNKEDTKDKFIDGLSPLFAERVRKTLRDSQGEIP</sequence>
<feature type="domain" description="DUF7746" evidence="2">
    <location>
        <begin position="191"/>
        <end position="266"/>
    </location>
</feature>
<proteinExistence type="predicted"/>
<dbReference type="Proteomes" id="UP000824120">
    <property type="component" value="Chromosome 1"/>
</dbReference>
<evidence type="ECO:0000259" key="1">
    <source>
        <dbReference type="Pfam" id="PF24496"/>
    </source>
</evidence>
<dbReference type="AlphaFoldDB" id="A0A9J6B3I5"/>
<comment type="caution">
    <text evidence="3">The sequence shown here is derived from an EMBL/GenBank/DDBJ whole genome shotgun (WGS) entry which is preliminary data.</text>
</comment>
<evidence type="ECO:0000259" key="2">
    <source>
        <dbReference type="Pfam" id="PF24925"/>
    </source>
</evidence>
<dbReference type="PANTHER" id="PTHR33054:SF12">
    <property type="entry name" value="ZINC KNUCKLE FAMILY PROTEIN"/>
    <property type="match status" value="1"/>
</dbReference>
<dbReference type="InterPro" id="IPR056010">
    <property type="entry name" value="DUF7588"/>
</dbReference>
<organism evidence="3 4">
    <name type="scientific">Solanum commersonii</name>
    <name type="common">Commerson's wild potato</name>
    <name type="synonym">Commerson's nightshade</name>
    <dbReference type="NCBI Taxonomy" id="4109"/>
    <lineage>
        <taxon>Eukaryota</taxon>
        <taxon>Viridiplantae</taxon>
        <taxon>Streptophyta</taxon>
        <taxon>Embryophyta</taxon>
        <taxon>Tracheophyta</taxon>
        <taxon>Spermatophyta</taxon>
        <taxon>Magnoliopsida</taxon>
        <taxon>eudicotyledons</taxon>
        <taxon>Gunneridae</taxon>
        <taxon>Pentapetalae</taxon>
        <taxon>asterids</taxon>
        <taxon>lamiids</taxon>
        <taxon>Solanales</taxon>
        <taxon>Solanaceae</taxon>
        <taxon>Solanoideae</taxon>
        <taxon>Solaneae</taxon>
        <taxon>Solanum</taxon>
    </lineage>
</organism>
<evidence type="ECO:0000313" key="4">
    <source>
        <dbReference type="Proteomes" id="UP000824120"/>
    </source>
</evidence>
<dbReference type="EMBL" id="JACXVP010000001">
    <property type="protein sequence ID" value="KAG5630951.1"/>
    <property type="molecule type" value="Genomic_DNA"/>
</dbReference>
<reference evidence="3 4" key="1">
    <citation type="submission" date="2020-09" db="EMBL/GenBank/DDBJ databases">
        <title>De no assembly of potato wild relative species, Solanum commersonii.</title>
        <authorList>
            <person name="Cho K."/>
        </authorList>
    </citation>
    <scope>NUCLEOTIDE SEQUENCE [LARGE SCALE GENOMIC DNA]</scope>
    <source>
        <strain evidence="3">LZ3.2</strain>
        <tissue evidence="3">Leaf</tissue>
    </source>
</reference>
<dbReference type="Pfam" id="PF24496">
    <property type="entry name" value="DUF7588"/>
    <property type="match status" value="1"/>
</dbReference>
<name>A0A9J6B3I5_SOLCO</name>
<keyword evidence="4" id="KW-1185">Reference proteome</keyword>
<protein>
    <submittedName>
        <fullName evidence="3">Uncharacterized protein</fullName>
    </submittedName>
</protein>
<gene>
    <name evidence="3" type="ORF">H5410_002668</name>
</gene>